<dbReference type="AlphaFoldDB" id="A0A6U3CH19"/>
<dbReference type="Pfam" id="PF00503">
    <property type="entry name" value="G-alpha"/>
    <property type="match status" value="1"/>
</dbReference>
<dbReference type="FunFam" id="3.40.50.300:FF:000563">
    <property type="entry name" value="Guanine nucleotide-binding protein alpha subunit"/>
    <property type="match status" value="1"/>
</dbReference>
<dbReference type="PANTHER" id="PTHR10218:SF302">
    <property type="entry name" value="GUANINE NUCLEOTIDE-BINDING PROTEIN ALPHA-5 SUBUNIT"/>
    <property type="match status" value="1"/>
</dbReference>
<keyword evidence="3 7" id="KW-0547">Nucleotide-binding</keyword>
<feature type="binding site" evidence="7">
    <location>
        <begin position="151"/>
        <end position="152"/>
    </location>
    <ligand>
        <name>GTP</name>
        <dbReference type="ChEBI" id="CHEBI:37565"/>
    </ligand>
</feature>
<dbReference type="InterPro" id="IPR011025">
    <property type="entry name" value="GproteinA_insert"/>
</dbReference>
<accession>A0A6U3CH19</accession>
<dbReference type="Gene3D" id="1.10.400.10">
    <property type="entry name" value="GI Alpha 1, domain 2-like"/>
    <property type="match status" value="1"/>
</dbReference>
<evidence type="ECO:0000256" key="5">
    <source>
        <dbReference type="ARBA" id="ARBA00023134"/>
    </source>
</evidence>
<sequence length="358" mass="41010">MGNCAGGAQVSVEEKQRSKDIDLALKKDRKYIDHEIKILLLGAGESGKSTIVKQMRILFDQGFSEDDRQTFKEIISSNVILSMRSLVMGLQEMAVEFSSENASTAELFTSNATLFEQAVTKEIGSAVAKLWSDSFIKESFKEHHLSFQIPDSAAYFFDNIDRIMDPNYKPTDTDILHCRARTTGIQEVTFHVEDAHFRMVDVGGQRSERRKWIHCFQNVTGLIFFVALSEFDQKLYEDETVNRMHESIMLFAEICNCQWFKDAALILFLNKSDLFREKITNTDLNVCFPDYDGGCDYDSAIKYIRKKFVSLNQNASKKIFVHVTCATDTKMVQKVFEVVRDTLREHALDEVFGLQDLQ</sequence>
<evidence type="ECO:0000256" key="3">
    <source>
        <dbReference type="ARBA" id="ARBA00022741"/>
    </source>
</evidence>
<feature type="binding site" evidence="7">
    <location>
        <begin position="201"/>
        <end position="205"/>
    </location>
    <ligand>
        <name>GTP</name>
        <dbReference type="ChEBI" id="CHEBI:37565"/>
    </ligand>
</feature>
<dbReference type="InterPro" id="IPR001019">
    <property type="entry name" value="Gprotein_alpha_su"/>
</dbReference>
<reference evidence="10" key="1">
    <citation type="submission" date="2021-01" db="EMBL/GenBank/DDBJ databases">
        <authorList>
            <person name="Corre E."/>
            <person name="Pelletier E."/>
            <person name="Niang G."/>
            <person name="Scheremetjew M."/>
            <person name="Finn R."/>
            <person name="Kale V."/>
            <person name="Holt S."/>
            <person name="Cochrane G."/>
            <person name="Meng A."/>
            <person name="Brown T."/>
            <person name="Cohen L."/>
        </authorList>
    </citation>
    <scope>NUCLEOTIDE SEQUENCE</scope>
    <source>
        <strain evidence="10">SoJaBio B1-5/56/2</strain>
    </source>
</reference>
<dbReference type="PANTHER" id="PTHR10218">
    <property type="entry name" value="GTP-BINDING PROTEIN ALPHA SUBUNIT"/>
    <property type="match status" value="1"/>
</dbReference>
<dbReference type="Gene3D" id="3.40.50.300">
    <property type="entry name" value="P-loop containing nucleotide triphosphate hydrolases"/>
    <property type="match status" value="1"/>
</dbReference>
<dbReference type="GO" id="GO:0005834">
    <property type="term" value="C:heterotrimeric G-protein complex"/>
    <property type="evidence" value="ECO:0007669"/>
    <property type="project" value="InterPro"/>
</dbReference>
<feature type="binding site" evidence="7">
    <location>
        <position position="326"/>
    </location>
    <ligand>
        <name>GTP</name>
        <dbReference type="ChEBI" id="CHEBI:37565"/>
    </ligand>
</feature>
<keyword evidence="5 7" id="KW-0342">GTP-binding</keyword>
<dbReference type="EMBL" id="HBKR01033592">
    <property type="protein sequence ID" value="CAE2330732.1"/>
    <property type="molecule type" value="Transcribed_RNA"/>
</dbReference>
<evidence type="ECO:0000256" key="4">
    <source>
        <dbReference type="ARBA" id="ARBA00022842"/>
    </source>
</evidence>
<proteinExistence type="predicted"/>
<feature type="binding site" evidence="8">
    <location>
        <position position="182"/>
    </location>
    <ligand>
        <name>Mg(2+)</name>
        <dbReference type="ChEBI" id="CHEBI:18420"/>
    </ligand>
</feature>
<evidence type="ECO:0000313" key="9">
    <source>
        <dbReference type="EMBL" id="CAE2330730.1"/>
    </source>
</evidence>
<evidence type="ECO:0000256" key="1">
    <source>
        <dbReference type="ARBA" id="ARBA00011356"/>
    </source>
</evidence>
<keyword evidence="6" id="KW-0807">Transducer</keyword>
<keyword evidence="4 8" id="KW-0460">Magnesium</keyword>
<evidence type="ECO:0008006" key="12">
    <source>
        <dbReference type="Google" id="ProtNLM"/>
    </source>
</evidence>
<dbReference type="PRINTS" id="PR00318">
    <property type="entry name" value="GPROTEINA"/>
</dbReference>
<name>A0A6U3CH19_9EUKA</name>
<dbReference type="GO" id="GO:0001664">
    <property type="term" value="F:G protein-coupled receptor binding"/>
    <property type="evidence" value="ECO:0007669"/>
    <property type="project" value="InterPro"/>
</dbReference>
<organism evidence="10">
    <name type="scientific">Paramoeba aestuarina</name>
    <dbReference type="NCBI Taxonomy" id="180227"/>
    <lineage>
        <taxon>Eukaryota</taxon>
        <taxon>Amoebozoa</taxon>
        <taxon>Discosea</taxon>
        <taxon>Flabellinia</taxon>
        <taxon>Dactylopodida</taxon>
        <taxon>Paramoebidae</taxon>
        <taxon>Paramoeba</taxon>
    </lineage>
</organism>
<gene>
    <name evidence="9" type="ORF">NAES01612_LOCUS22036</name>
    <name evidence="10" type="ORF">NAES01612_LOCUS22037</name>
    <name evidence="11" type="ORF">NAES01612_LOCUS22039</name>
</gene>
<keyword evidence="2 8" id="KW-0479">Metal-binding</keyword>
<dbReference type="PROSITE" id="PS51882">
    <property type="entry name" value="G_ALPHA"/>
    <property type="match status" value="1"/>
</dbReference>
<dbReference type="SUPFAM" id="SSF52540">
    <property type="entry name" value="P-loop containing nucleoside triphosphate hydrolases"/>
    <property type="match status" value="1"/>
</dbReference>
<feature type="binding site" evidence="7">
    <location>
        <begin position="270"/>
        <end position="273"/>
    </location>
    <ligand>
        <name>GTP</name>
        <dbReference type="ChEBI" id="CHEBI:37565"/>
    </ligand>
</feature>
<feature type="binding site" evidence="7">
    <location>
        <begin position="45"/>
        <end position="50"/>
    </location>
    <ligand>
        <name>GTP</name>
        <dbReference type="ChEBI" id="CHEBI:37565"/>
    </ligand>
</feature>
<evidence type="ECO:0000313" key="11">
    <source>
        <dbReference type="EMBL" id="CAE2330738.1"/>
    </source>
</evidence>
<dbReference type="GO" id="GO:0005737">
    <property type="term" value="C:cytoplasm"/>
    <property type="evidence" value="ECO:0007669"/>
    <property type="project" value="TreeGrafter"/>
</dbReference>
<dbReference type="EMBL" id="HBKR01033594">
    <property type="protein sequence ID" value="CAE2330738.1"/>
    <property type="molecule type" value="Transcribed_RNA"/>
</dbReference>
<dbReference type="EMBL" id="HBKR01033591">
    <property type="protein sequence ID" value="CAE2330730.1"/>
    <property type="molecule type" value="Transcribed_RNA"/>
</dbReference>
<protein>
    <recommendedName>
        <fullName evidence="12">Guanine nucleotide-binding protein subunit alpha</fullName>
    </recommendedName>
</protein>
<dbReference type="GO" id="GO:0005525">
    <property type="term" value="F:GTP binding"/>
    <property type="evidence" value="ECO:0007669"/>
    <property type="project" value="UniProtKB-KW"/>
</dbReference>
<evidence type="ECO:0000313" key="10">
    <source>
        <dbReference type="EMBL" id="CAE2330732.1"/>
    </source>
</evidence>
<dbReference type="GO" id="GO:0003924">
    <property type="term" value="F:GTPase activity"/>
    <property type="evidence" value="ECO:0007669"/>
    <property type="project" value="InterPro"/>
</dbReference>
<dbReference type="GO" id="GO:0007188">
    <property type="term" value="P:adenylate cyclase-modulating G protein-coupled receptor signaling pathway"/>
    <property type="evidence" value="ECO:0007669"/>
    <property type="project" value="TreeGrafter"/>
</dbReference>
<dbReference type="PRINTS" id="PR01241">
    <property type="entry name" value="GPROTEINAFNG"/>
</dbReference>
<dbReference type="GO" id="GO:0046872">
    <property type="term" value="F:metal ion binding"/>
    <property type="evidence" value="ECO:0007669"/>
    <property type="project" value="UniProtKB-KW"/>
</dbReference>
<dbReference type="CDD" id="cd00066">
    <property type="entry name" value="G-alpha"/>
    <property type="match status" value="1"/>
</dbReference>
<feature type="binding site" evidence="7">
    <location>
        <begin position="176"/>
        <end position="182"/>
    </location>
    <ligand>
        <name>GTP</name>
        <dbReference type="ChEBI" id="CHEBI:37565"/>
    </ligand>
</feature>
<evidence type="ECO:0000256" key="7">
    <source>
        <dbReference type="PIRSR" id="PIRSR601019-1"/>
    </source>
</evidence>
<dbReference type="SMART" id="SM00275">
    <property type="entry name" value="G_alpha"/>
    <property type="match status" value="1"/>
</dbReference>
<dbReference type="GO" id="GO:0031683">
    <property type="term" value="F:G-protein beta/gamma-subunit complex binding"/>
    <property type="evidence" value="ECO:0007669"/>
    <property type="project" value="InterPro"/>
</dbReference>
<evidence type="ECO:0000256" key="2">
    <source>
        <dbReference type="ARBA" id="ARBA00022723"/>
    </source>
</evidence>
<feature type="binding site" evidence="8">
    <location>
        <position position="49"/>
    </location>
    <ligand>
        <name>Mg(2+)</name>
        <dbReference type="ChEBI" id="CHEBI:18420"/>
    </ligand>
</feature>
<comment type="subunit">
    <text evidence="1">G proteins are composed of 3 units; alpha, beta and gamma. The alpha chain contains the guanine nucleotide binding site.</text>
</comment>
<dbReference type="InterPro" id="IPR002975">
    <property type="entry name" value="Fungi_Gprotein_alpha"/>
</dbReference>
<evidence type="ECO:0000256" key="6">
    <source>
        <dbReference type="ARBA" id="ARBA00023224"/>
    </source>
</evidence>
<dbReference type="InterPro" id="IPR027417">
    <property type="entry name" value="P-loop_NTPase"/>
</dbReference>
<evidence type="ECO:0000256" key="8">
    <source>
        <dbReference type="PIRSR" id="PIRSR601019-2"/>
    </source>
</evidence>
<dbReference type="SUPFAM" id="SSF47895">
    <property type="entry name" value="Transducin (alpha subunit), insertion domain"/>
    <property type="match status" value="1"/>
</dbReference>